<name>A0A2G1VNG2_9FLAO</name>
<dbReference type="RefSeq" id="WP_099647178.1">
    <property type="nucleotide sequence ID" value="NZ_KZ319297.1"/>
</dbReference>
<keyword evidence="3" id="KW-1185">Reference proteome</keyword>
<reference evidence="2 3" key="1">
    <citation type="submission" date="2017-08" db="EMBL/GenBank/DDBJ databases">
        <title>The whole genome shortgun sequences of strain Leeuwenhoekiella nanhaiensis G18 from the South China Sea.</title>
        <authorList>
            <person name="Liu Q."/>
        </authorList>
    </citation>
    <scope>NUCLEOTIDE SEQUENCE [LARGE SCALE GENOMIC DNA]</scope>
    <source>
        <strain evidence="2 3">G18</strain>
    </source>
</reference>
<dbReference type="CDD" id="cd06558">
    <property type="entry name" value="crotonase-like"/>
    <property type="match status" value="1"/>
</dbReference>
<comment type="caution">
    <text evidence="2">The sequence shown here is derived from an EMBL/GenBank/DDBJ whole genome shotgun (WGS) entry which is preliminary data.</text>
</comment>
<evidence type="ECO:0000256" key="1">
    <source>
        <dbReference type="ARBA" id="ARBA00005254"/>
    </source>
</evidence>
<evidence type="ECO:0000313" key="3">
    <source>
        <dbReference type="Proteomes" id="UP000229433"/>
    </source>
</evidence>
<dbReference type="InterPro" id="IPR001753">
    <property type="entry name" value="Enoyl-CoA_hydra/iso"/>
</dbReference>
<dbReference type="InterPro" id="IPR051683">
    <property type="entry name" value="Enoyl-CoA_Hydratase/Isomerase"/>
</dbReference>
<protein>
    <submittedName>
        <fullName evidence="2">Enoyl-CoA hydratase</fullName>
    </submittedName>
</protein>
<dbReference type="SUPFAM" id="SSF52096">
    <property type="entry name" value="ClpP/crotonase"/>
    <property type="match status" value="1"/>
</dbReference>
<evidence type="ECO:0000313" key="2">
    <source>
        <dbReference type="EMBL" id="PHQ28315.1"/>
    </source>
</evidence>
<dbReference type="GO" id="GO:0003824">
    <property type="term" value="F:catalytic activity"/>
    <property type="evidence" value="ECO:0007669"/>
    <property type="project" value="UniProtKB-ARBA"/>
</dbReference>
<dbReference type="Proteomes" id="UP000229433">
    <property type="component" value="Unassembled WGS sequence"/>
</dbReference>
<dbReference type="InterPro" id="IPR029045">
    <property type="entry name" value="ClpP/crotonase-like_dom_sf"/>
</dbReference>
<sequence length="250" mass="27265">MQDSFVNLDIKDTIATVTFFTPHHNALPTAILNRLEAVLNEVADDRNVNVVILQSGGDRTFCAGASFNELIAIDNESKGKDFFMGFAKVILAMRNCPKPIIVRVQGKTVGGGVGIAAAADYCLASTYASIKLSELSIGIGPFVIGPAVERKIGVSAFSQMTLNAQEFYKPEWAKANGLFAEVLESNEALDERVAELAKHLASYNPEALRAAKKIFWEGTDEWQSILEARAETSGKLVLSQFTKEKLQSYK</sequence>
<dbReference type="OrthoDB" id="638407at2"/>
<dbReference type="Gene3D" id="3.90.226.10">
    <property type="entry name" value="2-enoyl-CoA Hydratase, Chain A, domain 1"/>
    <property type="match status" value="1"/>
</dbReference>
<accession>A0A2G1VNG2</accession>
<organism evidence="2 3">
    <name type="scientific">Leeuwenhoekiella nanhaiensis</name>
    <dbReference type="NCBI Taxonomy" id="1655491"/>
    <lineage>
        <taxon>Bacteria</taxon>
        <taxon>Pseudomonadati</taxon>
        <taxon>Bacteroidota</taxon>
        <taxon>Flavobacteriia</taxon>
        <taxon>Flavobacteriales</taxon>
        <taxon>Flavobacteriaceae</taxon>
        <taxon>Leeuwenhoekiella</taxon>
    </lineage>
</organism>
<proteinExistence type="inferred from homology"/>
<dbReference type="PANTHER" id="PTHR42964:SF1">
    <property type="entry name" value="POLYKETIDE BIOSYNTHESIS ENOYL-COA HYDRATASE PKSH-RELATED"/>
    <property type="match status" value="1"/>
</dbReference>
<dbReference type="AlphaFoldDB" id="A0A2G1VNG2"/>
<dbReference type="Pfam" id="PF00378">
    <property type="entry name" value="ECH_1"/>
    <property type="match status" value="1"/>
</dbReference>
<gene>
    <name evidence="2" type="ORF">CJ305_15320</name>
</gene>
<dbReference type="EMBL" id="NQXA01000015">
    <property type="protein sequence ID" value="PHQ28315.1"/>
    <property type="molecule type" value="Genomic_DNA"/>
</dbReference>
<comment type="similarity">
    <text evidence="1">Belongs to the enoyl-CoA hydratase/isomerase family.</text>
</comment>
<dbReference type="PANTHER" id="PTHR42964">
    <property type="entry name" value="ENOYL-COA HYDRATASE"/>
    <property type="match status" value="1"/>
</dbReference>